<gene>
    <name evidence="2" type="ORF">SAMN05192568_10593</name>
</gene>
<dbReference type="Proteomes" id="UP000199048">
    <property type="component" value="Unassembled WGS sequence"/>
</dbReference>
<dbReference type="InterPro" id="IPR002716">
    <property type="entry name" value="PIN_dom"/>
</dbReference>
<protein>
    <submittedName>
        <fullName evidence="2">Predicted nucleic acid-binding protein, contains PIN domain</fullName>
    </submittedName>
</protein>
<organism evidence="2 3">
    <name type="scientific">Methylobacterium pseudosasicola</name>
    <dbReference type="NCBI Taxonomy" id="582667"/>
    <lineage>
        <taxon>Bacteria</taxon>
        <taxon>Pseudomonadati</taxon>
        <taxon>Pseudomonadota</taxon>
        <taxon>Alphaproteobacteria</taxon>
        <taxon>Hyphomicrobiales</taxon>
        <taxon>Methylobacteriaceae</taxon>
        <taxon>Methylobacterium</taxon>
    </lineage>
</organism>
<keyword evidence="3" id="KW-1185">Reference proteome</keyword>
<dbReference type="EMBL" id="FOTK01000059">
    <property type="protein sequence ID" value="SFM80466.1"/>
    <property type="molecule type" value="Genomic_DNA"/>
</dbReference>
<dbReference type="RefSeq" id="WP_092046428.1">
    <property type="nucleotide sequence ID" value="NZ_FOTK01000059.1"/>
</dbReference>
<dbReference type="Pfam" id="PF01850">
    <property type="entry name" value="PIN"/>
    <property type="match status" value="1"/>
</dbReference>
<evidence type="ECO:0000313" key="3">
    <source>
        <dbReference type="Proteomes" id="UP000199048"/>
    </source>
</evidence>
<reference evidence="3" key="1">
    <citation type="submission" date="2016-10" db="EMBL/GenBank/DDBJ databases">
        <authorList>
            <person name="Varghese N."/>
            <person name="Submissions S."/>
        </authorList>
    </citation>
    <scope>NUCLEOTIDE SEQUENCE [LARGE SCALE GENOMIC DNA]</scope>
    <source>
        <strain evidence="3">BL36</strain>
    </source>
</reference>
<feature type="domain" description="PIN" evidence="1">
    <location>
        <begin position="4"/>
        <end position="118"/>
    </location>
</feature>
<dbReference type="AlphaFoldDB" id="A0A1I4TUL7"/>
<proteinExistence type="predicted"/>
<accession>A0A1I4TUL7</accession>
<dbReference type="OrthoDB" id="163436at2"/>
<sequence>MKVALDTNLLAYAEGVNDAVKRDRAIDLLRRLPQDAAIIPVQVLGELFNLLVRKAGRSRTEARDALLGWRDAFGIVATTPEVMLAAFDLATDHRLGIWDAAILCAAAQAGCRLLLSEDLQDGFTWNGVTIANPFASPHHPLLDAMLAGGAELG</sequence>
<dbReference type="STRING" id="582667.SAMN05192568_10593"/>
<dbReference type="SUPFAM" id="SSF88723">
    <property type="entry name" value="PIN domain-like"/>
    <property type="match status" value="1"/>
</dbReference>
<dbReference type="CDD" id="cd18692">
    <property type="entry name" value="PIN_VapC-like"/>
    <property type="match status" value="1"/>
</dbReference>
<dbReference type="InterPro" id="IPR029060">
    <property type="entry name" value="PIN-like_dom_sf"/>
</dbReference>
<name>A0A1I4TUL7_9HYPH</name>
<dbReference type="Gene3D" id="3.40.50.1010">
    <property type="entry name" value="5'-nuclease"/>
    <property type="match status" value="1"/>
</dbReference>
<evidence type="ECO:0000313" key="2">
    <source>
        <dbReference type="EMBL" id="SFM80466.1"/>
    </source>
</evidence>
<evidence type="ECO:0000259" key="1">
    <source>
        <dbReference type="Pfam" id="PF01850"/>
    </source>
</evidence>